<dbReference type="InterPro" id="IPR005651">
    <property type="entry name" value="Trm112-like"/>
</dbReference>
<proteinExistence type="predicted"/>
<organism evidence="1">
    <name type="scientific">Hexamita inflata</name>
    <dbReference type="NCBI Taxonomy" id="28002"/>
    <lineage>
        <taxon>Eukaryota</taxon>
        <taxon>Metamonada</taxon>
        <taxon>Diplomonadida</taxon>
        <taxon>Hexamitidae</taxon>
        <taxon>Hexamitinae</taxon>
        <taxon>Hexamita</taxon>
    </lineage>
</organism>
<protein>
    <submittedName>
        <fullName evidence="1">Uncharacterized protein</fullName>
    </submittedName>
</protein>
<gene>
    <name evidence="1" type="ORF">HINF_LOCUS16747</name>
    <name evidence="2" type="ORF">HINF_LOCUS19031</name>
</gene>
<sequence>MRIPQMLLCCCPACKGELNVTCAEYKDELLSKEFLAEKYQNLVQKFSVEAIQNLLNKLNWTFQNETELIEIVFGRVIYTGNIQCTKCNEEYPIKNRLPRFVKE</sequence>
<dbReference type="AlphaFoldDB" id="A0AA86P2Q2"/>
<evidence type="ECO:0000313" key="1">
    <source>
        <dbReference type="EMBL" id="CAI9929102.1"/>
    </source>
</evidence>
<comment type="caution">
    <text evidence="1">The sequence shown here is derived from an EMBL/GenBank/DDBJ whole genome shotgun (WGS) entry which is preliminary data.</text>
</comment>
<dbReference type="Proteomes" id="UP001642409">
    <property type="component" value="Unassembled WGS sequence"/>
</dbReference>
<evidence type="ECO:0000313" key="2">
    <source>
        <dbReference type="EMBL" id="CAL6004737.1"/>
    </source>
</evidence>
<dbReference type="Pfam" id="PF03966">
    <property type="entry name" value="Trm112p"/>
    <property type="match status" value="1"/>
</dbReference>
<reference evidence="1" key="1">
    <citation type="submission" date="2023-06" db="EMBL/GenBank/DDBJ databases">
        <authorList>
            <person name="Kurt Z."/>
        </authorList>
    </citation>
    <scope>NUCLEOTIDE SEQUENCE</scope>
</reference>
<accession>A0AA86P2Q2</accession>
<dbReference type="EMBL" id="CATOUU010000424">
    <property type="protein sequence ID" value="CAI9929102.1"/>
    <property type="molecule type" value="Genomic_DNA"/>
</dbReference>
<evidence type="ECO:0000313" key="3">
    <source>
        <dbReference type="Proteomes" id="UP001642409"/>
    </source>
</evidence>
<reference evidence="2 3" key="2">
    <citation type="submission" date="2024-07" db="EMBL/GenBank/DDBJ databases">
        <authorList>
            <person name="Akdeniz Z."/>
        </authorList>
    </citation>
    <scope>NUCLEOTIDE SEQUENCE [LARGE SCALE GENOMIC DNA]</scope>
</reference>
<name>A0AA86P2Q2_9EUKA</name>
<keyword evidence="3" id="KW-1185">Reference proteome</keyword>
<dbReference type="Gene3D" id="2.20.25.10">
    <property type="match status" value="1"/>
</dbReference>
<dbReference type="EMBL" id="CAXDID020000049">
    <property type="protein sequence ID" value="CAL6004737.1"/>
    <property type="molecule type" value="Genomic_DNA"/>
</dbReference>